<accession>A0ABT3P2B3</accession>
<reference evidence="1" key="1">
    <citation type="submission" date="2022-11" db="EMBL/GenBank/DDBJ databases">
        <title>Alteromonas sp. nov., isolated from sea water of the Qingdao.</title>
        <authorList>
            <person name="Wang Q."/>
        </authorList>
    </citation>
    <scope>NUCLEOTIDE SEQUENCE</scope>
    <source>
        <strain evidence="1">ASW11-7</strain>
    </source>
</reference>
<dbReference type="Proteomes" id="UP001142810">
    <property type="component" value="Unassembled WGS sequence"/>
</dbReference>
<name>A0ABT3P2B3_9ALTE</name>
<dbReference type="EMBL" id="JAPFRD010000001">
    <property type="protein sequence ID" value="MCW8106898.1"/>
    <property type="molecule type" value="Genomic_DNA"/>
</dbReference>
<gene>
    <name evidence="1" type="ORF">OPS25_00085</name>
</gene>
<evidence type="ECO:0000313" key="2">
    <source>
        <dbReference type="Proteomes" id="UP001142810"/>
    </source>
</evidence>
<organism evidence="1 2">
    <name type="scientific">Alteromonas aquimaris</name>
    <dbReference type="NCBI Taxonomy" id="2998417"/>
    <lineage>
        <taxon>Bacteria</taxon>
        <taxon>Pseudomonadati</taxon>
        <taxon>Pseudomonadota</taxon>
        <taxon>Gammaproteobacteria</taxon>
        <taxon>Alteromonadales</taxon>
        <taxon>Alteromonadaceae</taxon>
        <taxon>Alteromonas/Salinimonas group</taxon>
        <taxon>Alteromonas</taxon>
    </lineage>
</organism>
<keyword evidence="2" id="KW-1185">Reference proteome</keyword>
<protein>
    <submittedName>
        <fullName evidence="1">Uncharacterized protein</fullName>
    </submittedName>
</protein>
<proteinExistence type="predicted"/>
<evidence type="ECO:0000313" key="1">
    <source>
        <dbReference type="EMBL" id="MCW8106898.1"/>
    </source>
</evidence>
<sequence length="64" mass="7080">MDSSVVSFRKCGTASGKPCLSEVYGFRSKPVINELDAPLAIADSEDSFETVVQNHRIVRRIPVR</sequence>
<comment type="caution">
    <text evidence="1">The sequence shown here is derived from an EMBL/GenBank/DDBJ whole genome shotgun (WGS) entry which is preliminary data.</text>
</comment>